<feature type="domain" description="Right handed beta helix" evidence="2">
    <location>
        <begin position="720"/>
        <end position="841"/>
    </location>
</feature>
<feature type="region of interest" description="Disordered" evidence="1">
    <location>
        <begin position="551"/>
        <end position="586"/>
    </location>
</feature>
<feature type="compositionally biased region" description="Basic and acidic residues" evidence="1">
    <location>
        <begin position="551"/>
        <end position="567"/>
    </location>
</feature>
<dbReference type="EMBL" id="LGRX02004633">
    <property type="protein sequence ID" value="KAK3279873.1"/>
    <property type="molecule type" value="Genomic_DNA"/>
</dbReference>
<feature type="compositionally biased region" description="Polar residues" evidence="1">
    <location>
        <begin position="515"/>
        <end position="535"/>
    </location>
</feature>
<keyword evidence="4" id="KW-1185">Reference proteome</keyword>
<comment type="caution">
    <text evidence="3">The sequence shown here is derived from an EMBL/GenBank/DDBJ whole genome shotgun (WGS) entry which is preliminary data.</text>
</comment>
<dbReference type="Proteomes" id="UP001190700">
    <property type="component" value="Unassembled WGS sequence"/>
</dbReference>
<dbReference type="Gene3D" id="2.160.20.10">
    <property type="entry name" value="Single-stranded right-handed beta-helix, Pectin lyase-like"/>
    <property type="match status" value="1"/>
</dbReference>
<dbReference type="SUPFAM" id="SSF51126">
    <property type="entry name" value="Pectin lyase-like"/>
    <property type="match status" value="1"/>
</dbReference>
<dbReference type="Pfam" id="PF13229">
    <property type="entry name" value="Beta_helix"/>
    <property type="match status" value="1"/>
</dbReference>
<gene>
    <name evidence="3" type="ORF">CYMTET_12263</name>
</gene>
<reference evidence="3 4" key="1">
    <citation type="journal article" date="2015" name="Genome Biol. Evol.">
        <title>Comparative Genomics of a Bacterivorous Green Alga Reveals Evolutionary Causalities and Consequences of Phago-Mixotrophic Mode of Nutrition.</title>
        <authorList>
            <person name="Burns J.A."/>
            <person name="Paasch A."/>
            <person name="Narechania A."/>
            <person name="Kim E."/>
        </authorList>
    </citation>
    <scope>NUCLEOTIDE SEQUENCE [LARGE SCALE GENOMIC DNA]</scope>
    <source>
        <strain evidence="3 4">PLY_AMNH</strain>
    </source>
</reference>
<organism evidence="3 4">
    <name type="scientific">Cymbomonas tetramitiformis</name>
    <dbReference type="NCBI Taxonomy" id="36881"/>
    <lineage>
        <taxon>Eukaryota</taxon>
        <taxon>Viridiplantae</taxon>
        <taxon>Chlorophyta</taxon>
        <taxon>Pyramimonadophyceae</taxon>
        <taxon>Pyramimonadales</taxon>
        <taxon>Pyramimonadaceae</taxon>
        <taxon>Cymbomonas</taxon>
    </lineage>
</organism>
<proteinExistence type="predicted"/>
<evidence type="ECO:0000259" key="2">
    <source>
        <dbReference type="Pfam" id="PF13229"/>
    </source>
</evidence>
<dbReference type="InterPro" id="IPR012334">
    <property type="entry name" value="Pectin_lyas_fold"/>
</dbReference>
<feature type="region of interest" description="Disordered" evidence="1">
    <location>
        <begin position="487"/>
        <end position="535"/>
    </location>
</feature>
<evidence type="ECO:0000313" key="3">
    <source>
        <dbReference type="EMBL" id="KAK3279873.1"/>
    </source>
</evidence>
<dbReference type="InterPro" id="IPR039448">
    <property type="entry name" value="Beta_helix"/>
</dbReference>
<protein>
    <recommendedName>
        <fullName evidence="2">Right handed beta helix domain-containing protein</fullName>
    </recommendedName>
</protein>
<sequence>MVKEDQRVGRVAITIAASDKECCDNKIINTGRHGLGHHLSPLAMEMNKRGAELQKINLDVAHFDRRVTTEAMNSASPEYGEGKGVVQNAVMYPTDQSLRDHREIVISTPEKFNLSHAAQRALKASASYESMDDTVKAEVDNKTILAGIKESTLERRTCNGLEASKALVDGFANIDLRVQEKAASGSRAKASLYKTSFTKQMENAKIHLANNCTEWPPSVGPMQIDTNEKSTLFPGFPKKQSKQGTSHVESVFASSNQILGWNTGLELAHCSILLHFVHYLLGKRRGNCKFIANFSADRIRGGYPETGHDAFYLEEEICAIFRSLGMAVPAGYERVISSPPTKLTFAVPLAYLRSAFRAFQFATPAQPAERMQLSVGPVHNELATVPMVTVSKSMTPPAATASQNPLMMMFQQHQTNQAPVLGGQPAFKRRQVTREEGHPIDPNTMAISATAVASSASTASATTAGAAIACGGQQSIAAFAGSKKRPIEASASSNERKATSLTVAAEDDSPDQQRFLYSTHGSTNSPIRTSEFNHKTGSLQVPSIQLTRNELTSKGEEHSRPPPRAEKIAPPAQTGVTSLTPSPSQTFGKGLQSDYIRLLALPPRAAPLRASTAFLHGDTARRLTAEDPDSLCSEKPPVLDGTTAYVTSAACGQSQLAEAIADANVSTIVLTVHLRLQRPLNMSQVSRALHVTGDCGGTMCEVEGDQAGPLFSVILNGALTLTKLSLTNFSTTSKGAVISMVGASDLTIEDCNISHNYAESGGAVSVVSSSDVVIHRSVLTCNTAMLEGGAIYVEMCRKLLLSETSVSHNAALSEAGGAASIDKSEEVIISESVLEQNSGGLFHFDDVPELVEKVLLWNSGWAERYWSEQETDGHALDWTGGWEVGNGGSVWGRY</sequence>
<evidence type="ECO:0000313" key="4">
    <source>
        <dbReference type="Proteomes" id="UP001190700"/>
    </source>
</evidence>
<feature type="compositionally biased region" description="Polar residues" evidence="1">
    <location>
        <begin position="574"/>
        <end position="586"/>
    </location>
</feature>
<evidence type="ECO:0000256" key="1">
    <source>
        <dbReference type="SAM" id="MobiDB-lite"/>
    </source>
</evidence>
<name>A0AAE0LC88_9CHLO</name>
<accession>A0AAE0LC88</accession>
<dbReference type="InterPro" id="IPR011050">
    <property type="entry name" value="Pectin_lyase_fold/virulence"/>
</dbReference>
<dbReference type="AlphaFoldDB" id="A0AAE0LC88"/>